<sequence length="969" mass="106100">MTSRLDQQPLEWIDRSALCDFEFEGRRYTGYRGDSITSALLAAGQTLLGRSFKYHRPRGAVTLANHDVNALFQSSEEPNIRGDVTPLTEGMVLSACNVNGSLENDRDRIIEKLSGFLPVGFYYKAFHKPKKLFPMWERLIREKAGLGRIDTGWSVRRQPKSYGFCDLLVIGAGASGMQAALSAAEQGLDVVLVDENSQIGGSLDYQLVNEAEAEPVRSSLKQKVQSHANIRVLPAHLACGWYTDHYVPLVGPNGIVKMRARAVISATGVMEQPAVFRNNDLPGVMMASGAQRLIARYAVKPGQRAAVLTANSEGYRAALDLIKAGVQVSAVIDMGSASGRGAWADELVALKVPVLERHAVHEAQGKGQLKRVVVAPFDGEQCDATQAREFDVDLLLMSVGWAPASQLLYQAGGRLAYDFTLEQLLPQELPNGIFACGRLNGAFTLQQRLADGERAATEAAAWLKGQPVTAALSAFRDSVAHSHPWPIVKHPKGKNFVDFDEDLQLKDLINAAKEGFDNIELMKRFSTVGMGPSQGKHANMNGIRVLAAVTGRSIDQTGSTTARPMFHPVPVQALAGRRFRPERLTALHQWHLDNGAQMMEAGVWVRPEFYGRPEERAQAILREVQAVRTALGLIDVSTLGKIEVMGPDAGKLLDGTYTMRMSNIKLGMTRYALMVDDSGVIVDDGIVGRIAEDRFYVTATTSHADATFRTLSRHVIEWGLDVRLVNRTGTLAAMNLAGPHARTLIKPLTDIDLSEEHFPYLGCREGTLCGVPVRLIRVGFVGELGYEIHLPVDAAERIWNTLMEKGTEYGIRPFGVEAQRVLRLEKGHIIVGQDTDGLTNPFEANMPWAVPLKTKPWFTGKPSLALLKERCNRHLCGFMLPKGYSGERPKECHLLIENGDIAGRITSIAYSPSLGRHIGLAMVDMPLAATEGDFKVRVDSGELVSLEPCATPFYDAEGARQTVDLTEVA</sequence>
<dbReference type="PANTHER" id="PTHR43757">
    <property type="entry name" value="AMINOMETHYLTRANSFERASE"/>
    <property type="match status" value="1"/>
</dbReference>
<accession>A0A1H4GMM1</accession>
<evidence type="ECO:0000259" key="7">
    <source>
        <dbReference type="Pfam" id="PF17806"/>
    </source>
</evidence>
<dbReference type="PANTHER" id="PTHR43757:SF2">
    <property type="entry name" value="AMINOMETHYLTRANSFERASE, MITOCHONDRIAL"/>
    <property type="match status" value="1"/>
</dbReference>
<evidence type="ECO:0000256" key="1">
    <source>
        <dbReference type="ARBA" id="ARBA00008609"/>
    </source>
</evidence>
<dbReference type="InterPro" id="IPR036188">
    <property type="entry name" value="FAD/NAD-bd_sf"/>
</dbReference>
<evidence type="ECO:0000313" key="9">
    <source>
        <dbReference type="Proteomes" id="UP000242469"/>
    </source>
</evidence>
<comment type="similarity">
    <text evidence="1">Belongs to the GcvT family.</text>
</comment>
<dbReference type="PRINTS" id="PR00411">
    <property type="entry name" value="PNDRDTASEI"/>
</dbReference>
<evidence type="ECO:0000256" key="2">
    <source>
        <dbReference type="ARBA" id="ARBA00022576"/>
    </source>
</evidence>
<keyword evidence="3" id="KW-0560">Oxidoreductase</keyword>
<feature type="domain" description="Aminomethyltransferase C-terminal" evidence="6">
    <location>
        <begin position="873"/>
        <end position="955"/>
    </location>
</feature>
<dbReference type="Gene3D" id="3.30.1360.120">
    <property type="entry name" value="Probable tRNA modification gtpase trme, domain 1"/>
    <property type="match status" value="1"/>
</dbReference>
<reference evidence="9" key="1">
    <citation type="submission" date="2016-10" db="EMBL/GenBank/DDBJ databases">
        <authorList>
            <person name="Varghese N."/>
            <person name="Submissions S."/>
        </authorList>
    </citation>
    <scope>NUCLEOTIDE SEQUENCE [LARGE SCALE GENOMIC DNA]</scope>
    <source>
        <strain evidence="9">DSM 11526</strain>
    </source>
</reference>
<protein>
    <submittedName>
        <fullName evidence="8">N-methylglutamate dehydrogenase subunit C</fullName>
    </submittedName>
</protein>
<evidence type="ECO:0000259" key="4">
    <source>
        <dbReference type="Pfam" id="PF01571"/>
    </source>
</evidence>
<dbReference type="InterPro" id="IPR028896">
    <property type="entry name" value="GcvT/YgfZ/DmdA"/>
</dbReference>
<dbReference type="Pfam" id="PF13510">
    <property type="entry name" value="Fer2_4"/>
    <property type="match status" value="1"/>
</dbReference>
<dbReference type="InterPro" id="IPR042204">
    <property type="entry name" value="2Fe-2S-bd_N"/>
</dbReference>
<dbReference type="Pfam" id="PF08669">
    <property type="entry name" value="GCV_T_C"/>
    <property type="match status" value="1"/>
</dbReference>
<evidence type="ECO:0000259" key="6">
    <source>
        <dbReference type="Pfam" id="PF08669"/>
    </source>
</evidence>
<dbReference type="InterPro" id="IPR006222">
    <property type="entry name" value="GCVT_N"/>
</dbReference>
<dbReference type="SUPFAM" id="SSF101790">
    <property type="entry name" value="Aminomethyltransferase beta-barrel domain"/>
    <property type="match status" value="1"/>
</dbReference>
<dbReference type="Pfam" id="PF07992">
    <property type="entry name" value="Pyr_redox_2"/>
    <property type="match status" value="1"/>
</dbReference>
<proteinExistence type="inferred from homology"/>
<evidence type="ECO:0000313" key="8">
    <source>
        <dbReference type="EMBL" id="SEB10856.1"/>
    </source>
</evidence>
<keyword evidence="2" id="KW-0808">Transferase</keyword>
<organism evidence="8 9">
    <name type="scientific">Marinobacterium iners DSM 11526</name>
    <dbReference type="NCBI Taxonomy" id="1122198"/>
    <lineage>
        <taxon>Bacteria</taxon>
        <taxon>Pseudomonadati</taxon>
        <taxon>Pseudomonadota</taxon>
        <taxon>Gammaproteobacteria</taxon>
        <taxon>Oceanospirillales</taxon>
        <taxon>Oceanospirillaceae</taxon>
        <taxon>Marinobacterium</taxon>
    </lineage>
</organism>
<dbReference type="RefSeq" id="WP_091827698.1">
    <property type="nucleotide sequence ID" value="NZ_FNRJ01000018.1"/>
</dbReference>
<dbReference type="Gene3D" id="3.10.20.440">
    <property type="entry name" value="2Fe-2S iron-sulphur cluster binding domain, sarcosine oxidase, alpha subunit, N-terminal domain"/>
    <property type="match status" value="1"/>
</dbReference>
<dbReference type="EMBL" id="FNRJ01000018">
    <property type="protein sequence ID" value="SEB10856.1"/>
    <property type="molecule type" value="Genomic_DNA"/>
</dbReference>
<dbReference type="InterPro" id="IPR029043">
    <property type="entry name" value="GcvT/YgfZ_C"/>
</dbReference>
<feature type="domain" description="SoxA A3" evidence="7">
    <location>
        <begin position="492"/>
        <end position="577"/>
    </location>
</feature>
<dbReference type="InterPro" id="IPR027266">
    <property type="entry name" value="TrmE/GcvT-like"/>
</dbReference>
<dbReference type="GO" id="GO:0016491">
    <property type="term" value="F:oxidoreductase activity"/>
    <property type="evidence" value="ECO:0007669"/>
    <property type="project" value="UniProtKB-KW"/>
</dbReference>
<feature type="domain" description="FAD/NAD(P)-binding" evidence="5">
    <location>
        <begin position="166"/>
        <end position="415"/>
    </location>
</feature>
<evidence type="ECO:0000256" key="3">
    <source>
        <dbReference type="ARBA" id="ARBA00023002"/>
    </source>
</evidence>
<gene>
    <name evidence="8" type="ORF">SAMN02745729_11824</name>
</gene>
<keyword evidence="9" id="KW-1185">Reference proteome</keyword>
<dbReference type="STRING" id="1122198.SAMN02745729_11824"/>
<dbReference type="Proteomes" id="UP000242469">
    <property type="component" value="Unassembled WGS sequence"/>
</dbReference>
<dbReference type="Pfam" id="PF01571">
    <property type="entry name" value="GCV_T"/>
    <property type="match status" value="1"/>
</dbReference>
<dbReference type="SUPFAM" id="SSF103025">
    <property type="entry name" value="Folate-binding domain"/>
    <property type="match status" value="1"/>
</dbReference>
<dbReference type="AlphaFoldDB" id="A0A1H4GMM1"/>
<dbReference type="InterPro" id="IPR023753">
    <property type="entry name" value="FAD/NAD-binding_dom"/>
</dbReference>
<dbReference type="Gene3D" id="3.50.50.60">
    <property type="entry name" value="FAD/NAD(P)-binding domain"/>
    <property type="match status" value="1"/>
</dbReference>
<dbReference type="PRINTS" id="PR00368">
    <property type="entry name" value="FADPNR"/>
</dbReference>
<feature type="domain" description="GCVT N-terminal" evidence="4">
    <location>
        <begin position="587"/>
        <end position="853"/>
    </location>
</feature>
<keyword evidence="2" id="KW-0032">Aminotransferase</keyword>
<name>A0A1H4GMM1_9GAMM</name>
<dbReference type="GO" id="GO:0008483">
    <property type="term" value="F:transaminase activity"/>
    <property type="evidence" value="ECO:0007669"/>
    <property type="project" value="UniProtKB-KW"/>
</dbReference>
<dbReference type="InterPro" id="IPR013977">
    <property type="entry name" value="GcvT_C"/>
</dbReference>
<dbReference type="InterPro" id="IPR041117">
    <property type="entry name" value="SoxA_A3"/>
</dbReference>
<dbReference type="Pfam" id="PF17806">
    <property type="entry name" value="SO_alpha_A3"/>
    <property type="match status" value="1"/>
</dbReference>
<dbReference type="OrthoDB" id="5287468at2"/>
<dbReference type="SUPFAM" id="SSF51905">
    <property type="entry name" value="FAD/NAD(P)-binding domain"/>
    <property type="match status" value="1"/>
</dbReference>
<evidence type="ECO:0000259" key="5">
    <source>
        <dbReference type="Pfam" id="PF07992"/>
    </source>
</evidence>